<dbReference type="PROSITE" id="PS50297">
    <property type="entry name" value="ANK_REP_REGION"/>
    <property type="match status" value="7"/>
</dbReference>
<dbReference type="AlphaFoldDB" id="A0A8H7CPD9"/>
<feature type="repeat" description="ANK" evidence="3">
    <location>
        <begin position="530"/>
        <end position="562"/>
    </location>
</feature>
<feature type="domain" description="Nephrocystin 3-like N-terminal" evidence="5">
    <location>
        <begin position="145"/>
        <end position="305"/>
    </location>
</feature>
<dbReference type="SUPFAM" id="SSF48403">
    <property type="entry name" value="Ankyrin repeat"/>
    <property type="match status" value="2"/>
</dbReference>
<dbReference type="EMBL" id="JACAZH010000020">
    <property type="protein sequence ID" value="KAF7345235.1"/>
    <property type="molecule type" value="Genomic_DNA"/>
</dbReference>
<gene>
    <name evidence="6" type="ORF">MSAN_01900100</name>
</gene>
<evidence type="ECO:0000256" key="3">
    <source>
        <dbReference type="PROSITE-ProRule" id="PRU00023"/>
    </source>
</evidence>
<feature type="region of interest" description="Disordered" evidence="4">
    <location>
        <begin position="1"/>
        <end position="27"/>
    </location>
</feature>
<dbReference type="Gene3D" id="1.25.40.20">
    <property type="entry name" value="Ankyrin repeat-containing domain"/>
    <property type="match status" value="2"/>
</dbReference>
<dbReference type="Pfam" id="PF00023">
    <property type="entry name" value="Ank"/>
    <property type="match status" value="1"/>
</dbReference>
<reference evidence="6" key="1">
    <citation type="submission" date="2020-05" db="EMBL/GenBank/DDBJ databases">
        <title>Mycena genomes resolve the evolution of fungal bioluminescence.</title>
        <authorList>
            <person name="Tsai I.J."/>
        </authorList>
    </citation>
    <scope>NUCLEOTIDE SEQUENCE</scope>
    <source>
        <strain evidence="6">160909Yilan</strain>
    </source>
</reference>
<evidence type="ECO:0000256" key="1">
    <source>
        <dbReference type="ARBA" id="ARBA00022737"/>
    </source>
</evidence>
<feature type="repeat" description="ANK" evidence="3">
    <location>
        <begin position="497"/>
        <end position="529"/>
    </location>
</feature>
<keyword evidence="2 3" id="KW-0040">ANK repeat</keyword>
<comment type="caution">
    <text evidence="6">The sequence shown here is derived from an EMBL/GenBank/DDBJ whole genome shotgun (WGS) entry which is preliminary data.</text>
</comment>
<evidence type="ECO:0000313" key="7">
    <source>
        <dbReference type="Proteomes" id="UP000623467"/>
    </source>
</evidence>
<dbReference type="PANTHER" id="PTHR24198:SF165">
    <property type="entry name" value="ANKYRIN REPEAT-CONTAINING PROTEIN-RELATED"/>
    <property type="match status" value="1"/>
</dbReference>
<feature type="repeat" description="ANK" evidence="3">
    <location>
        <begin position="590"/>
        <end position="622"/>
    </location>
</feature>
<feature type="repeat" description="ANK" evidence="3">
    <location>
        <begin position="788"/>
        <end position="820"/>
    </location>
</feature>
<name>A0A8H7CPD9_9AGAR</name>
<sequence>MHTGRSGGSGGQRTGRPAPPRPSGLRPIARTRALDFPQPGMQDAGITQEPMLGVPPKMLTALPFEAQLIHGLEQNIDSSSIMITPRRMGGKNREGHSASGRPRSTANSISLPETQATVEKLEKWLQAPTDMTQKQKEMETLHIEGTGKWFLDGDAFAEWEEEAGVLWIQGPPGSGKSVLSSTVIKHLLEQEKPFTAVTFFYFDFQKKETQNIETALCQLILQLSAQSPHLYRTLDHHYRLSNGQKLPSYKDLRHIHTELLREFAQIYIVVDALDECNKNNYSQVVNFVLALHAWTETSVHLLITSQAQDLFTKSFRGLTSITLNVEVTKDDMEIFVANKLNTNPDLEIWEHHPEPIHSKIIHKSNGMFRLAACYLTELASCKKEDQLDETLKNLPDNMLEFYFHALIHIQQNDWVYVEALLPSITFSQDQQYWDQVSPDFLALGLWNTCDHGYLNIACVLQKKVQDQNYSSLLEIAAHLGNLKIASVLLDIDTNARDYAGALGAAAYKGNLNIVLFLLERGTNINVGTKKYGSALAAAAYQGNMEIVSLLLDKGAYINDKPNGTSLYQSSLAIVSLFLEEEVYVNAGSGEYGTALGAAAYQNNLAIVSFLLEKGADVNARGGKYGSALGAAAYQGNIGIVSLLLNKGANINSEAGQYGTAIGAAAYRGNFDIVSLLYLKGARINKGNRQYDSVLGSAAYGGSLQTVSLLLEKGAYVNDRRGPYGSPLGAAAYQGNLEIVSLLLAKGASIDAECGEYGSILEAAAHQGNKDIVSFLLEKGANINDERGQYGSALGAAAYQGHQQIVSILLEKGASIDRECGEYGSALGVAAFRGHLEIVSFLLEKGANVNVPSKKYDSILAAAACQGNLEIVCLLLDHDADIKSQGCRAIKEATDANHNDIVHLLQMKSTAPDTKQKYDCQH</sequence>
<keyword evidence="7" id="KW-1185">Reference proteome</keyword>
<feature type="repeat" description="ANK" evidence="3">
    <location>
        <begin position="623"/>
        <end position="655"/>
    </location>
</feature>
<feature type="repeat" description="ANK" evidence="3">
    <location>
        <begin position="725"/>
        <end position="754"/>
    </location>
</feature>
<dbReference type="OrthoDB" id="194358at2759"/>
<dbReference type="Pfam" id="PF12796">
    <property type="entry name" value="Ank_2"/>
    <property type="match status" value="4"/>
</dbReference>
<dbReference type="Pfam" id="PF24883">
    <property type="entry name" value="NPHP3_N"/>
    <property type="match status" value="1"/>
</dbReference>
<dbReference type="Proteomes" id="UP000623467">
    <property type="component" value="Unassembled WGS sequence"/>
</dbReference>
<dbReference type="InterPro" id="IPR027417">
    <property type="entry name" value="P-loop_NTPase"/>
</dbReference>
<organism evidence="6 7">
    <name type="scientific">Mycena sanguinolenta</name>
    <dbReference type="NCBI Taxonomy" id="230812"/>
    <lineage>
        <taxon>Eukaryota</taxon>
        <taxon>Fungi</taxon>
        <taxon>Dikarya</taxon>
        <taxon>Basidiomycota</taxon>
        <taxon>Agaricomycotina</taxon>
        <taxon>Agaricomycetes</taxon>
        <taxon>Agaricomycetidae</taxon>
        <taxon>Agaricales</taxon>
        <taxon>Marasmiineae</taxon>
        <taxon>Mycenaceae</taxon>
        <taxon>Mycena</taxon>
    </lineage>
</organism>
<dbReference type="InterPro" id="IPR036770">
    <property type="entry name" value="Ankyrin_rpt-contain_sf"/>
</dbReference>
<accession>A0A8H7CPD9</accession>
<feature type="repeat" description="ANK" evidence="3">
    <location>
        <begin position="821"/>
        <end position="853"/>
    </location>
</feature>
<dbReference type="Gene3D" id="3.40.50.300">
    <property type="entry name" value="P-loop containing nucleotide triphosphate hydrolases"/>
    <property type="match status" value="1"/>
</dbReference>
<feature type="region of interest" description="Disordered" evidence="4">
    <location>
        <begin position="87"/>
        <end position="108"/>
    </location>
</feature>
<dbReference type="PANTHER" id="PTHR24198">
    <property type="entry name" value="ANKYRIN REPEAT AND PROTEIN KINASE DOMAIN-CONTAINING PROTEIN"/>
    <property type="match status" value="1"/>
</dbReference>
<feature type="compositionally biased region" description="Gly residues" evidence="4">
    <location>
        <begin position="1"/>
        <end position="13"/>
    </location>
</feature>
<evidence type="ECO:0000256" key="2">
    <source>
        <dbReference type="ARBA" id="ARBA00023043"/>
    </source>
</evidence>
<evidence type="ECO:0000313" key="6">
    <source>
        <dbReference type="EMBL" id="KAF7345235.1"/>
    </source>
</evidence>
<feature type="repeat" description="ANK" evidence="3">
    <location>
        <begin position="755"/>
        <end position="787"/>
    </location>
</feature>
<proteinExistence type="predicted"/>
<dbReference type="InterPro" id="IPR056884">
    <property type="entry name" value="NPHP3-like_N"/>
</dbReference>
<dbReference type="InterPro" id="IPR002110">
    <property type="entry name" value="Ankyrin_rpt"/>
</dbReference>
<dbReference type="PROSITE" id="PS50088">
    <property type="entry name" value="ANK_REPEAT"/>
    <property type="match status" value="8"/>
</dbReference>
<dbReference type="SMART" id="SM00248">
    <property type="entry name" value="ANK"/>
    <property type="match status" value="13"/>
</dbReference>
<keyword evidence="1" id="KW-0677">Repeat</keyword>
<evidence type="ECO:0000256" key="4">
    <source>
        <dbReference type="SAM" id="MobiDB-lite"/>
    </source>
</evidence>
<protein>
    <submittedName>
        <fullName evidence="6">HET-domain-containing protein</fullName>
    </submittedName>
</protein>
<dbReference type="SUPFAM" id="SSF52540">
    <property type="entry name" value="P-loop containing nucleoside triphosphate hydrolases"/>
    <property type="match status" value="1"/>
</dbReference>
<evidence type="ECO:0000259" key="5">
    <source>
        <dbReference type="Pfam" id="PF24883"/>
    </source>
</evidence>